<comment type="caution">
    <text evidence="1">The sequence shown here is derived from an EMBL/GenBank/DDBJ whole genome shotgun (WGS) entry which is preliminary data.</text>
</comment>
<dbReference type="AlphaFoldDB" id="A0A8S2SY70"/>
<feature type="non-terminal residue" evidence="1">
    <location>
        <position position="56"/>
    </location>
</feature>
<organism evidence="1 2">
    <name type="scientific">Rotaria magnacalcarata</name>
    <dbReference type="NCBI Taxonomy" id="392030"/>
    <lineage>
        <taxon>Eukaryota</taxon>
        <taxon>Metazoa</taxon>
        <taxon>Spiralia</taxon>
        <taxon>Gnathifera</taxon>
        <taxon>Rotifera</taxon>
        <taxon>Eurotatoria</taxon>
        <taxon>Bdelloidea</taxon>
        <taxon>Philodinida</taxon>
        <taxon>Philodinidae</taxon>
        <taxon>Rotaria</taxon>
    </lineage>
</organism>
<evidence type="ECO:0000313" key="1">
    <source>
        <dbReference type="EMBL" id="CAF4250983.1"/>
    </source>
</evidence>
<sequence length="56" mass="6320">NKLYFTRDPSLKMASLIPFSVDMVESVVRTIKASILLIGANDPQYPRAHQALDLFK</sequence>
<protein>
    <submittedName>
        <fullName evidence="1">Uncharacterized protein</fullName>
    </submittedName>
</protein>
<dbReference type="Proteomes" id="UP000676336">
    <property type="component" value="Unassembled WGS sequence"/>
</dbReference>
<proteinExistence type="predicted"/>
<feature type="non-terminal residue" evidence="1">
    <location>
        <position position="1"/>
    </location>
</feature>
<name>A0A8S2SY70_9BILA</name>
<dbReference type="EMBL" id="CAJOBI010027020">
    <property type="protein sequence ID" value="CAF4250983.1"/>
    <property type="molecule type" value="Genomic_DNA"/>
</dbReference>
<gene>
    <name evidence="1" type="ORF">SMN809_LOCUS23998</name>
</gene>
<reference evidence="1" key="1">
    <citation type="submission" date="2021-02" db="EMBL/GenBank/DDBJ databases">
        <authorList>
            <person name="Nowell W R."/>
        </authorList>
    </citation>
    <scope>NUCLEOTIDE SEQUENCE</scope>
</reference>
<evidence type="ECO:0000313" key="2">
    <source>
        <dbReference type="Proteomes" id="UP000676336"/>
    </source>
</evidence>
<accession>A0A8S2SY70</accession>